<evidence type="ECO:0000256" key="2">
    <source>
        <dbReference type="SAM" id="Phobius"/>
    </source>
</evidence>
<feature type="compositionally biased region" description="Low complexity" evidence="1">
    <location>
        <begin position="269"/>
        <end position="285"/>
    </location>
</feature>
<accession>A0AA40BJ60</accession>
<feature type="compositionally biased region" description="Polar residues" evidence="1">
    <location>
        <begin position="239"/>
        <end position="261"/>
    </location>
</feature>
<evidence type="ECO:0000313" key="4">
    <source>
        <dbReference type="Proteomes" id="UP001172101"/>
    </source>
</evidence>
<name>A0AA40BJ60_9PEZI</name>
<feature type="transmembrane region" description="Helical" evidence="2">
    <location>
        <begin position="310"/>
        <end position="332"/>
    </location>
</feature>
<dbReference type="Proteomes" id="UP001172101">
    <property type="component" value="Unassembled WGS sequence"/>
</dbReference>
<dbReference type="RefSeq" id="XP_060304072.1">
    <property type="nucleotide sequence ID" value="XM_060436720.1"/>
</dbReference>
<evidence type="ECO:0000256" key="1">
    <source>
        <dbReference type="SAM" id="MobiDB-lite"/>
    </source>
</evidence>
<feature type="compositionally biased region" description="Pro residues" evidence="1">
    <location>
        <begin position="391"/>
        <end position="401"/>
    </location>
</feature>
<feature type="compositionally biased region" description="Low complexity" evidence="1">
    <location>
        <begin position="199"/>
        <end position="238"/>
    </location>
</feature>
<dbReference type="AlphaFoldDB" id="A0AA40BJ60"/>
<reference evidence="3" key="1">
    <citation type="submission" date="2023-06" db="EMBL/GenBank/DDBJ databases">
        <title>Genome-scale phylogeny and comparative genomics of the fungal order Sordariales.</title>
        <authorList>
            <consortium name="Lawrence Berkeley National Laboratory"/>
            <person name="Hensen N."/>
            <person name="Bonometti L."/>
            <person name="Westerberg I."/>
            <person name="Brannstrom I.O."/>
            <person name="Guillou S."/>
            <person name="Cros-Aarteil S."/>
            <person name="Calhoun S."/>
            <person name="Haridas S."/>
            <person name="Kuo A."/>
            <person name="Mondo S."/>
            <person name="Pangilinan J."/>
            <person name="Riley R."/>
            <person name="LaButti K."/>
            <person name="Andreopoulos B."/>
            <person name="Lipzen A."/>
            <person name="Chen C."/>
            <person name="Yanf M."/>
            <person name="Daum C."/>
            <person name="Ng V."/>
            <person name="Clum A."/>
            <person name="Steindorff A."/>
            <person name="Ohm R."/>
            <person name="Martin F."/>
            <person name="Silar P."/>
            <person name="Natvig D."/>
            <person name="Lalanne C."/>
            <person name="Gautier V."/>
            <person name="Ament-velasquez S.L."/>
            <person name="Kruys A."/>
            <person name="Hutchinson M.I."/>
            <person name="Powell A.J."/>
            <person name="Barry K."/>
            <person name="Miller A.N."/>
            <person name="Grigoriev I.V."/>
            <person name="Debuchy R."/>
            <person name="Gladieux P."/>
            <person name="Thoren M.H."/>
            <person name="Johannesson H."/>
        </authorList>
    </citation>
    <scope>NUCLEOTIDE SEQUENCE</scope>
    <source>
        <strain evidence="3">SMH2392-1A</strain>
    </source>
</reference>
<evidence type="ECO:0000313" key="3">
    <source>
        <dbReference type="EMBL" id="KAK0735195.1"/>
    </source>
</evidence>
<gene>
    <name evidence="3" type="ORF">B0T26DRAFT_635418</name>
</gene>
<feature type="region of interest" description="Disordered" evidence="1">
    <location>
        <begin position="197"/>
        <end position="303"/>
    </location>
</feature>
<dbReference type="GeneID" id="85319990"/>
<keyword evidence="2" id="KW-0472">Membrane</keyword>
<comment type="caution">
    <text evidence="3">The sequence shown here is derived from an EMBL/GenBank/DDBJ whole genome shotgun (WGS) entry which is preliminary data.</text>
</comment>
<keyword evidence="2" id="KW-0812">Transmembrane</keyword>
<protein>
    <submittedName>
        <fullName evidence="3">Uncharacterized protein</fullName>
    </submittedName>
</protein>
<organism evidence="3 4">
    <name type="scientific">Lasiosphaeria miniovina</name>
    <dbReference type="NCBI Taxonomy" id="1954250"/>
    <lineage>
        <taxon>Eukaryota</taxon>
        <taxon>Fungi</taxon>
        <taxon>Dikarya</taxon>
        <taxon>Ascomycota</taxon>
        <taxon>Pezizomycotina</taxon>
        <taxon>Sordariomycetes</taxon>
        <taxon>Sordariomycetidae</taxon>
        <taxon>Sordariales</taxon>
        <taxon>Lasiosphaeriaceae</taxon>
        <taxon>Lasiosphaeria</taxon>
    </lineage>
</organism>
<sequence>MSATILVGQAPTVLGPLTTTFTPPAACTVGVGSVDAGLLGLGLLGGSVANIAYLGQTCVRGKAVDATSCWPPTSSGTEAKSAPLGGWGYYSPGLHCPIGYATACSATGGSGGASGWPVQFKLLDGETAVGCCPSGYGCANINGQTCTVVATSTTVQTVTCEGTKMGDFAVQTVPDPAASITAFSLFAPMIQINWQSSDTTTETSATAGPTTSATAGPTTTPEPGAAATGAASNGTATGQPPTASGTKTVNTGVASGVSTLETDGPLPPATGTGSSTASNSGTGAARPPSDAEQTPDSSSGSGGLATGTKVGLGIGGGIAAVVLVVSVLIYAWRRRNSRREDQELDRLYGLKHGSSSDLTGANEIPGWYRGQRLLTPTADPFRGPGTQLETPPSPYYRPYRP</sequence>
<feature type="region of interest" description="Disordered" evidence="1">
    <location>
        <begin position="376"/>
        <end position="401"/>
    </location>
</feature>
<keyword evidence="2" id="KW-1133">Transmembrane helix</keyword>
<dbReference type="EMBL" id="JAUIRO010000001">
    <property type="protein sequence ID" value="KAK0735195.1"/>
    <property type="molecule type" value="Genomic_DNA"/>
</dbReference>
<keyword evidence="4" id="KW-1185">Reference proteome</keyword>
<proteinExistence type="predicted"/>